<name>A0A4Q7L781_9PSEU</name>
<dbReference type="AlphaFoldDB" id="A0A4Q7L781"/>
<dbReference type="Proteomes" id="UP000294257">
    <property type="component" value="Unassembled WGS sequence"/>
</dbReference>
<reference evidence="2 3" key="1">
    <citation type="submission" date="2019-02" db="EMBL/GenBank/DDBJ databases">
        <title>Genomic Encyclopedia of Type Strains, Phase IV (KMG-IV): sequencing the most valuable type-strain genomes for metagenomic binning, comparative biology and taxonomic classification.</title>
        <authorList>
            <person name="Goeker M."/>
        </authorList>
    </citation>
    <scope>NUCLEOTIDE SEQUENCE [LARGE SCALE GENOMIC DNA]</scope>
    <source>
        <strain evidence="2 3">DSM 101727</strain>
    </source>
</reference>
<comment type="caution">
    <text evidence="2">The sequence shown here is derived from an EMBL/GenBank/DDBJ whole genome shotgun (WGS) entry which is preliminary data.</text>
</comment>
<evidence type="ECO:0000313" key="2">
    <source>
        <dbReference type="EMBL" id="RZS44192.1"/>
    </source>
</evidence>
<organism evidence="2 3">
    <name type="scientific">Herbihabitans rhizosphaerae</name>
    <dbReference type="NCBI Taxonomy" id="1872711"/>
    <lineage>
        <taxon>Bacteria</taxon>
        <taxon>Bacillati</taxon>
        <taxon>Actinomycetota</taxon>
        <taxon>Actinomycetes</taxon>
        <taxon>Pseudonocardiales</taxon>
        <taxon>Pseudonocardiaceae</taxon>
        <taxon>Herbihabitans</taxon>
    </lineage>
</organism>
<protein>
    <submittedName>
        <fullName evidence="2">Uncharacterized protein</fullName>
    </submittedName>
</protein>
<accession>A0A4Q7L781</accession>
<keyword evidence="3" id="KW-1185">Reference proteome</keyword>
<evidence type="ECO:0000313" key="3">
    <source>
        <dbReference type="Proteomes" id="UP000294257"/>
    </source>
</evidence>
<proteinExistence type="predicted"/>
<sequence length="309" mass="33334">MTGDGMAEKFDPDVADELPWLKEEKDEIVKRIGELHEVFPNAWLLGFWIKRYYRMEPSDGTIPGAPGSNHVFDDFFDCLRFVLPPSRELIEKSHDTMVYGSGHTMDCIPELTNGIAAMHKGWSGDAALAVGDLATRFQNYMEDQAKVTLRLAECMTAYLGMVEGARRSLNDIIDRAIQAFIDEEEADEAALLSVIITAIVGVATAAVTLGASAIGTAATQAFSKLLMTEVLKTAISTAGTTASNAIGGTDPYKIGDQYLEAVASVQGDVTTGISETVSPELGEIIKAVPRPPKMDITEEDLGNRSDAPN</sequence>
<dbReference type="EMBL" id="SGWQ01000001">
    <property type="protein sequence ID" value="RZS44192.1"/>
    <property type="molecule type" value="Genomic_DNA"/>
</dbReference>
<evidence type="ECO:0000256" key="1">
    <source>
        <dbReference type="SAM" id="MobiDB-lite"/>
    </source>
</evidence>
<gene>
    <name evidence="2" type="ORF">EV193_10167</name>
</gene>
<feature type="region of interest" description="Disordered" evidence="1">
    <location>
        <begin position="290"/>
        <end position="309"/>
    </location>
</feature>